<gene>
    <name evidence="2" type="ORF">FHX53_001426</name>
</gene>
<keyword evidence="3" id="KW-1185">Reference proteome</keyword>
<dbReference type="Proteomes" id="UP000585905">
    <property type="component" value="Unassembled WGS sequence"/>
</dbReference>
<keyword evidence="1" id="KW-1133">Transmembrane helix</keyword>
<evidence type="ECO:0000313" key="2">
    <source>
        <dbReference type="EMBL" id="MBA8847834.1"/>
    </source>
</evidence>
<organism evidence="2 3">
    <name type="scientific">Microcella alkalica</name>
    <dbReference type="NCBI Taxonomy" id="355930"/>
    <lineage>
        <taxon>Bacteria</taxon>
        <taxon>Bacillati</taxon>
        <taxon>Actinomycetota</taxon>
        <taxon>Actinomycetes</taxon>
        <taxon>Micrococcales</taxon>
        <taxon>Microbacteriaceae</taxon>
        <taxon>Microcella</taxon>
    </lineage>
</organism>
<dbReference type="EMBL" id="JACGWX010000003">
    <property type="protein sequence ID" value="MBA8847834.1"/>
    <property type="molecule type" value="Genomic_DNA"/>
</dbReference>
<evidence type="ECO:0000313" key="3">
    <source>
        <dbReference type="Proteomes" id="UP000585905"/>
    </source>
</evidence>
<protein>
    <submittedName>
        <fullName evidence="2">Uncharacterized protein</fullName>
    </submittedName>
</protein>
<name>A0A839EC66_9MICO</name>
<keyword evidence="1" id="KW-0812">Transmembrane</keyword>
<dbReference type="AlphaFoldDB" id="A0A839EC66"/>
<proteinExistence type="predicted"/>
<sequence>MTGLLAFPIPTDPGTAGAAGPLFLAMGVTTVAVLVWQAVRYFRDSRDDDD</sequence>
<evidence type="ECO:0000256" key="1">
    <source>
        <dbReference type="SAM" id="Phobius"/>
    </source>
</evidence>
<feature type="transmembrane region" description="Helical" evidence="1">
    <location>
        <begin position="20"/>
        <end position="39"/>
    </location>
</feature>
<reference evidence="2 3" key="1">
    <citation type="submission" date="2020-07" db="EMBL/GenBank/DDBJ databases">
        <title>Sequencing the genomes of 1000 actinobacteria strains.</title>
        <authorList>
            <person name="Klenk H.-P."/>
        </authorList>
    </citation>
    <scope>NUCLEOTIDE SEQUENCE [LARGE SCALE GENOMIC DNA]</scope>
    <source>
        <strain evidence="2 3">DSM 19663</strain>
    </source>
</reference>
<accession>A0A839EC66</accession>
<comment type="caution">
    <text evidence="2">The sequence shown here is derived from an EMBL/GenBank/DDBJ whole genome shotgun (WGS) entry which is preliminary data.</text>
</comment>
<dbReference type="RefSeq" id="WP_182490664.1">
    <property type="nucleotide sequence ID" value="NZ_BAAAOV010000001.1"/>
</dbReference>
<keyword evidence="1" id="KW-0472">Membrane</keyword>